<keyword evidence="3 4" id="KW-0663">Pyridoxal phosphate</keyword>
<feature type="active site" description="Proton acceptor" evidence="2">
    <location>
        <position position="182"/>
    </location>
</feature>
<evidence type="ECO:0000256" key="2">
    <source>
        <dbReference type="PIRSR" id="PIRSR000390-1"/>
    </source>
</evidence>
<dbReference type="Gene3D" id="3.40.640.10">
    <property type="entry name" value="Type I PLP-dependent aspartate aminotransferase-like (Major domain)"/>
    <property type="match status" value="1"/>
</dbReference>
<dbReference type="CDD" id="cd00616">
    <property type="entry name" value="AHBA_syn"/>
    <property type="match status" value="1"/>
</dbReference>
<dbReference type="InterPro" id="IPR015422">
    <property type="entry name" value="PyrdxlP-dep_Trfase_small"/>
</dbReference>
<dbReference type="Gene3D" id="3.90.1150.10">
    <property type="entry name" value="Aspartate Aminotransferase, domain 1"/>
    <property type="match status" value="1"/>
</dbReference>
<dbReference type="RefSeq" id="WP_034710029.1">
    <property type="nucleotide sequence ID" value="NZ_JAODPJ010000003.1"/>
</dbReference>
<dbReference type="EMBL" id="JPRH01000002">
    <property type="protein sequence ID" value="KFF13381.1"/>
    <property type="molecule type" value="Genomic_DNA"/>
</dbReference>
<dbReference type="PIRSF" id="PIRSF000390">
    <property type="entry name" value="PLP_StrS"/>
    <property type="match status" value="1"/>
</dbReference>
<reference evidence="5 6" key="1">
    <citation type="submission" date="2014-07" db="EMBL/GenBank/DDBJ databases">
        <title>Genome of Chryseobacterium soli DSM 19298.</title>
        <authorList>
            <person name="Stropko S.J."/>
            <person name="Pipes S.E."/>
            <person name="Newman J."/>
        </authorList>
    </citation>
    <scope>NUCLEOTIDE SEQUENCE [LARGE SCALE GENOMIC DNA]</scope>
    <source>
        <strain evidence="5 6">DSM 19298</strain>
    </source>
</reference>
<keyword evidence="6" id="KW-1185">Reference proteome</keyword>
<dbReference type="eggNOG" id="COG0399">
    <property type="taxonomic scope" value="Bacteria"/>
</dbReference>
<sequence>MIPIVKPYLPPAEDLMPAIQETLYSGYIAEGEKVYEFEKEFGEYIGNPLALSLNSGTAALHIALLMVGIQPGDEVISTVLTAEPTNVAIKLVGGKVVWADVQKNTGLLDPVSVRSKITAKTKAILLVHYAGMVCDMDEFNKISEEFNIPIIEDAAHAMGAKYNGEMIGNNSAYTIFSLQAIKHMTTVDGGFLTVKSEDKYNQGRLLRWFGLDKKVARLENDIKFPGYKYHMNNVNATIGLIQMKYVRDIIGKYISNGKFFDTALENTSGIQLLDYNPNTDPSYWLYTMKVDDRENFIKMMADNGITASELHLRNDRHSLFKESETELPVFDDFYKKMVHIPCGWWIDEDTRNTIAEVIKKGW</sequence>
<evidence type="ECO:0000256" key="3">
    <source>
        <dbReference type="PIRSR" id="PIRSR000390-2"/>
    </source>
</evidence>
<dbReference type="PANTHER" id="PTHR30244:SF34">
    <property type="entry name" value="DTDP-4-AMINO-4,6-DIDEOXYGALACTOSE TRANSAMINASE"/>
    <property type="match status" value="1"/>
</dbReference>
<evidence type="ECO:0000256" key="1">
    <source>
        <dbReference type="ARBA" id="ARBA00037999"/>
    </source>
</evidence>
<comment type="caution">
    <text evidence="5">The sequence shown here is derived from an EMBL/GenBank/DDBJ whole genome shotgun (WGS) entry which is preliminary data.</text>
</comment>
<evidence type="ECO:0000256" key="4">
    <source>
        <dbReference type="RuleBase" id="RU004508"/>
    </source>
</evidence>
<proteinExistence type="inferred from homology"/>
<organism evidence="5 6">
    <name type="scientific">Chryseobacterium soli</name>
    <dbReference type="NCBI Taxonomy" id="445961"/>
    <lineage>
        <taxon>Bacteria</taxon>
        <taxon>Pseudomonadati</taxon>
        <taxon>Bacteroidota</taxon>
        <taxon>Flavobacteriia</taxon>
        <taxon>Flavobacteriales</taxon>
        <taxon>Weeksellaceae</taxon>
        <taxon>Chryseobacterium group</taxon>
        <taxon>Chryseobacterium</taxon>
    </lineage>
</organism>
<dbReference type="GO" id="GO:0030170">
    <property type="term" value="F:pyridoxal phosphate binding"/>
    <property type="evidence" value="ECO:0007669"/>
    <property type="project" value="TreeGrafter"/>
</dbReference>
<dbReference type="GO" id="GO:0008483">
    <property type="term" value="F:transaminase activity"/>
    <property type="evidence" value="ECO:0007669"/>
    <property type="project" value="TreeGrafter"/>
</dbReference>
<feature type="modified residue" description="N6-(pyridoxal phosphate)lysine" evidence="3">
    <location>
        <position position="182"/>
    </location>
</feature>
<dbReference type="GO" id="GO:0000271">
    <property type="term" value="P:polysaccharide biosynthetic process"/>
    <property type="evidence" value="ECO:0007669"/>
    <property type="project" value="TreeGrafter"/>
</dbReference>
<evidence type="ECO:0000313" key="6">
    <source>
        <dbReference type="Proteomes" id="UP000028705"/>
    </source>
</evidence>
<dbReference type="InterPro" id="IPR015424">
    <property type="entry name" value="PyrdxlP-dep_Trfase"/>
</dbReference>
<dbReference type="InterPro" id="IPR015421">
    <property type="entry name" value="PyrdxlP-dep_Trfase_major"/>
</dbReference>
<protein>
    <submittedName>
        <fullName evidence="5">Pyridoxal-5'-phosphate-dependent protein</fullName>
    </submittedName>
</protein>
<dbReference type="OrthoDB" id="9810913at2"/>
<dbReference type="AlphaFoldDB" id="A0A086A9L7"/>
<dbReference type="Pfam" id="PF01041">
    <property type="entry name" value="DegT_DnrJ_EryC1"/>
    <property type="match status" value="1"/>
</dbReference>
<dbReference type="STRING" id="445961.IW15_06190"/>
<gene>
    <name evidence="5" type="ORF">IW15_06190</name>
</gene>
<dbReference type="InterPro" id="IPR000653">
    <property type="entry name" value="DegT/StrS_aminotransferase"/>
</dbReference>
<dbReference type="SUPFAM" id="SSF53383">
    <property type="entry name" value="PLP-dependent transferases"/>
    <property type="match status" value="1"/>
</dbReference>
<evidence type="ECO:0000313" key="5">
    <source>
        <dbReference type="EMBL" id="KFF13381.1"/>
    </source>
</evidence>
<accession>A0A086A9L7</accession>
<name>A0A086A9L7_9FLAO</name>
<dbReference type="PANTHER" id="PTHR30244">
    <property type="entry name" value="TRANSAMINASE"/>
    <property type="match status" value="1"/>
</dbReference>
<dbReference type="Proteomes" id="UP000028705">
    <property type="component" value="Unassembled WGS sequence"/>
</dbReference>
<comment type="similarity">
    <text evidence="1 4">Belongs to the DegT/DnrJ/EryC1 family.</text>
</comment>